<dbReference type="Proteomes" id="UP000215545">
    <property type="component" value="Unassembled WGS sequence"/>
</dbReference>
<gene>
    <name evidence="15" type="ORF">B1B05_06985</name>
    <name evidence="16" type="ORF">SAMN05443094_10369</name>
</gene>
<evidence type="ECO:0000313" key="17">
    <source>
        <dbReference type="Proteomes" id="UP000186385"/>
    </source>
</evidence>
<keyword evidence="7" id="KW-0274">FAD</keyword>
<sequence>MKKDIYDMCGIGIGPFNLGMAALAEGTALNAVFLEKKEAFDWHPGMLLNGSDLQVPFLADLVTFADPTSPFTFLNYLHQKNRLYAFFFFQRLEIPRREYNEYAKWVAGQLSSCRFSSEATDVQYVDGLYKITVNQSETIYARHIVLGTGTKPMLPPGFHVSEDVIHSNFFLQHKAHLQTGSSIAVVGSGQSAAEIFLELLKEKEAHGYTLSWLTRAPGFSQLESGKLGQEVFSPDYVSYFKTLSYETRKQSLDELEHLRNGIDEATLKAIYDELYHRSIYGKDPHVHIQPLTEVTGFESGQLHCRQWQEDTSFDLPADRVVLATGYKPHLPDWFRRMKEEICWEDDTYFQIDDAYRIVWKDNRDNHVFSLTNLEMASGTAATNLGLSVRRNQVILNTIAGEELFQLEQETVFQRFSASPTQKSGK</sequence>
<dbReference type="PANTHER" id="PTHR42802">
    <property type="entry name" value="MONOOXYGENASE"/>
    <property type="match status" value="1"/>
</dbReference>
<dbReference type="EC" id="1.14.13.59" evidence="4"/>
<keyword evidence="6" id="KW-0285">Flavoprotein</keyword>
<evidence type="ECO:0000256" key="10">
    <source>
        <dbReference type="ARBA" id="ARBA00029939"/>
    </source>
</evidence>
<evidence type="ECO:0000256" key="3">
    <source>
        <dbReference type="ARBA" id="ARBA00007588"/>
    </source>
</evidence>
<dbReference type="InterPro" id="IPR025700">
    <property type="entry name" value="Lys/Orn_oxygenase"/>
</dbReference>
<dbReference type="InterPro" id="IPR036188">
    <property type="entry name" value="FAD/NAD-bd_sf"/>
</dbReference>
<reference evidence="15" key="3">
    <citation type="submission" date="2017-03" db="EMBL/GenBank/DDBJ databases">
        <authorList>
            <person name="Dastager S.G."/>
            <person name="Neurgaonkar P.S."/>
            <person name="Dharne M.S."/>
        </authorList>
    </citation>
    <scope>NUCLEOTIDE SEQUENCE</scope>
    <source>
        <strain evidence="15">DSM 25145</strain>
    </source>
</reference>
<evidence type="ECO:0000256" key="2">
    <source>
        <dbReference type="ARBA" id="ARBA00004924"/>
    </source>
</evidence>
<dbReference type="SUPFAM" id="SSF51905">
    <property type="entry name" value="FAD/NAD(P)-binding domain"/>
    <property type="match status" value="2"/>
</dbReference>
<name>A0A1N6TT20_9BACI</name>
<dbReference type="Pfam" id="PF13434">
    <property type="entry name" value="Lys_Orn_oxgnase"/>
    <property type="match status" value="1"/>
</dbReference>
<dbReference type="AlphaFoldDB" id="A0A1N6TT20"/>
<evidence type="ECO:0000313" key="16">
    <source>
        <dbReference type="EMBL" id="SIQ56483.1"/>
    </source>
</evidence>
<evidence type="ECO:0000256" key="9">
    <source>
        <dbReference type="ARBA" id="ARBA00023002"/>
    </source>
</evidence>
<dbReference type="EMBL" id="FTLX01000003">
    <property type="protein sequence ID" value="SIQ56483.1"/>
    <property type="molecule type" value="Genomic_DNA"/>
</dbReference>
<evidence type="ECO:0000313" key="18">
    <source>
        <dbReference type="Proteomes" id="UP000215545"/>
    </source>
</evidence>
<evidence type="ECO:0000256" key="14">
    <source>
        <dbReference type="ARBA" id="ARBA00048407"/>
    </source>
</evidence>
<keyword evidence="18" id="KW-1185">Reference proteome</keyword>
<dbReference type="RefSeq" id="WP_045851609.1">
    <property type="nucleotide sequence ID" value="NZ_FTLX01000003.1"/>
</dbReference>
<proteinExistence type="inferred from homology"/>
<evidence type="ECO:0000256" key="7">
    <source>
        <dbReference type="ARBA" id="ARBA00022827"/>
    </source>
</evidence>
<dbReference type="EMBL" id="MWSK01000003">
    <property type="protein sequence ID" value="OXS78350.1"/>
    <property type="molecule type" value="Genomic_DNA"/>
</dbReference>
<accession>A0A1N6TT20</accession>
<evidence type="ECO:0000256" key="5">
    <source>
        <dbReference type="ARBA" id="ARBA00016406"/>
    </source>
</evidence>
<dbReference type="GO" id="GO:0047091">
    <property type="term" value="F:L-lysine 6-monooxygenase (NADPH) activity"/>
    <property type="evidence" value="ECO:0007669"/>
    <property type="project" value="UniProtKB-EC"/>
</dbReference>
<dbReference type="STRING" id="1017273.SAMN05443094_10369"/>
<organism evidence="16 17">
    <name type="scientific">Domibacillus enclensis</name>
    <dbReference type="NCBI Taxonomy" id="1017273"/>
    <lineage>
        <taxon>Bacteria</taxon>
        <taxon>Bacillati</taxon>
        <taxon>Bacillota</taxon>
        <taxon>Bacilli</taxon>
        <taxon>Bacillales</taxon>
        <taxon>Bacillaceae</taxon>
        <taxon>Domibacillus</taxon>
    </lineage>
</organism>
<dbReference type="Gene3D" id="3.50.50.60">
    <property type="entry name" value="FAD/NAD(P)-binding domain"/>
    <property type="match status" value="1"/>
</dbReference>
<comment type="similarity">
    <text evidence="3">Belongs to the lysine N(6)-hydroxylase/L-ornithine N(5)-oxygenase family.</text>
</comment>
<evidence type="ECO:0000313" key="15">
    <source>
        <dbReference type="EMBL" id="OXS78350.1"/>
    </source>
</evidence>
<evidence type="ECO:0000256" key="13">
    <source>
        <dbReference type="ARBA" id="ARBA00032738"/>
    </source>
</evidence>
<dbReference type="PANTHER" id="PTHR42802:SF1">
    <property type="entry name" value="L-ORNITHINE N(5)-MONOOXYGENASE"/>
    <property type="match status" value="1"/>
</dbReference>
<protein>
    <recommendedName>
        <fullName evidence="5">L-lysine N6-monooxygenase MbtG</fullName>
        <ecNumber evidence="4">1.14.13.59</ecNumber>
    </recommendedName>
    <alternativeName>
        <fullName evidence="13">Lysine 6-N-hydroxylase</fullName>
    </alternativeName>
    <alternativeName>
        <fullName evidence="12">Lysine N6-hydroxylase</fullName>
    </alternativeName>
    <alternativeName>
        <fullName evidence="10">Lysine-N-oxygenase</fullName>
    </alternativeName>
    <alternativeName>
        <fullName evidence="11">Mycobactin synthase protein G</fullName>
    </alternativeName>
</protein>
<evidence type="ECO:0000256" key="1">
    <source>
        <dbReference type="ARBA" id="ARBA00001974"/>
    </source>
</evidence>
<evidence type="ECO:0000256" key="6">
    <source>
        <dbReference type="ARBA" id="ARBA00022630"/>
    </source>
</evidence>
<keyword evidence="15" id="KW-0503">Monooxygenase</keyword>
<dbReference type="Proteomes" id="UP000186385">
    <property type="component" value="Unassembled WGS sequence"/>
</dbReference>
<evidence type="ECO:0000256" key="12">
    <source>
        <dbReference type="ARBA" id="ARBA00032493"/>
    </source>
</evidence>
<comment type="cofactor">
    <cofactor evidence="1">
        <name>FAD</name>
        <dbReference type="ChEBI" id="CHEBI:57692"/>
    </cofactor>
</comment>
<keyword evidence="8" id="KW-0521">NADP</keyword>
<evidence type="ECO:0000256" key="4">
    <source>
        <dbReference type="ARBA" id="ARBA00013076"/>
    </source>
</evidence>
<reference evidence="16 17" key="1">
    <citation type="submission" date="2017-01" db="EMBL/GenBank/DDBJ databases">
        <authorList>
            <person name="Mah S.A."/>
            <person name="Swanson W.J."/>
            <person name="Moy G.W."/>
            <person name="Vacquier V.D."/>
        </authorList>
    </citation>
    <scope>NUCLEOTIDE SEQUENCE [LARGE SCALE GENOMIC DNA]</scope>
    <source>
        <strain evidence="16 17">NIO-1016</strain>
    </source>
</reference>
<reference evidence="18" key="2">
    <citation type="submission" date="2017-03" db="EMBL/GenBank/DDBJ databases">
        <title>Bacillus sp. V-88(T) DSM27956, whole genome shotgun sequencing project.</title>
        <authorList>
            <person name="Dastager S.G."/>
            <person name="Neurgaonkar P.S."/>
            <person name="Dharne M.S."/>
        </authorList>
    </citation>
    <scope>NUCLEOTIDE SEQUENCE [LARGE SCALE GENOMIC DNA]</scope>
    <source>
        <strain evidence="18">DSM 25145</strain>
    </source>
</reference>
<comment type="catalytic activity">
    <reaction evidence="14">
        <text>L-lysine + NADPH + O2 = N(6)-hydroxy-L-lysine + NADP(+) + H2O</text>
        <dbReference type="Rhea" id="RHEA:23228"/>
        <dbReference type="ChEBI" id="CHEBI:15377"/>
        <dbReference type="ChEBI" id="CHEBI:15379"/>
        <dbReference type="ChEBI" id="CHEBI:32551"/>
        <dbReference type="ChEBI" id="CHEBI:57783"/>
        <dbReference type="ChEBI" id="CHEBI:57820"/>
        <dbReference type="ChEBI" id="CHEBI:58349"/>
        <dbReference type="EC" id="1.14.13.59"/>
    </reaction>
</comment>
<evidence type="ECO:0000256" key="11">
    <source>
        <dbReference type="ARBA" id="ARBA00031158"/>
    </source>
</evidence>
<dbReference type="OrthoDB" id="7527071at2"/>
<evidence type="ECO:0000256" key="8">
    <source>
        <dbReference type="ARBA" id="ARBA00022857"/>
    </source>
</evidence>
<comment type="pathway">
    <text evidence="2">Siderophore biosynthesis.</text>
</comment>
<keyword evidence="9" id="KW-0560">Oxidoreductase</keyword>